<dbReference type="PANTHER" id="PTHR31859">
    <property type="entry name" value="TETRATRICOPEPTIDE REPEAT PROTEIN 39 FAMILY MEMBER"/>
    <property type="match status" value="1"/>
</dbReference>
<dbReference type="AlphaFoldDB" id="A0A3S3NX12"/>
<organism evidence="1 2">
    <name type="scientific">Dinothrombium tinctorium</name>
    <dbReference type="NCBI Taxonomy" id="1965070"/>
    <lineage>
        <taxon>Eukaryota</taxon>
        <taxon>Metazoa</taxon>
        <taxon>Ecdysozoa</taxon>
        <taxon>Arthropoda</taxon>
        <taxon>Chelicerata</taxon>
        <taxon>Arachnida</taxon>
        <taxon>Acari</taxon>
        <taxon>Acariformes</taxon>
        <taxon>Trombidiformes</taxon>
        <taxon>Prostigmata</taxon>
        <taxon>Anystina</taxon>
        <taxon>Parasitengona</taxon>
        <taxon>Trombidioidea</taxon>
        <taxon>Trombidiidae</taxon>
        <taxon>Dinothrombium</taxon>
    </lineage>
</organism>
<dbReference type="Pfam" id="PF10300">
    <property type="entry name" value="Iml2-TPR_39"/>
    <property type="match status" value="1"/>
</dbReference>
<protein>
    <submittedName>
        <fullName evidence="1">Tetratricopeptide repeat protein 39B-like protein</fullName>
    </submittedName>
</protein>
<dbReference type="OrthoDB" id="6421628at2759"/>
<keyword evidence="2" id="KW-1185">Reference proteome</keyword>
<dbReference type="InterPro" id="IPR019734">
    <property type="entry name" value="TPR_rpt"/>
</dbReference>
<accession>A0A3S3NX12</accession>
<dbReference type="Pfam" id="PF13181">
    <property type="entry name" value="TPR_8"/>
    <property type="match status" value="1"/>
</dbReference>
<sequence length="500" mass="58053">MLTLEKEPIREAIQCLEKAISLCCKARKTTTFSESFSSWIWTVDYEDYTDEQAHAELCYAESQTMMVLLTLFETQSLMSLIKGAFRLRASHHSYRLCEKIMYGKTKWTSEIARDDFECGVRMGNGIINLILSFLPAKILKLLSFVGFYGDAKLAYRELRKSLSLKKAVRFRVCGFIVIAYNLYLEQILGIGEGNIEWAKEVLDEIINKFPNAVEIYSRCVKLQNEWKQIHNICYWDLCWCHALLCNWKEAATYADLLQKECEWAPAVHAYQSAIFNLMRIKDESNGNELKEKVFKSMECVSQLRKRYAGKTFPPEKLAVVRSEQYLREKISIDCLLVYVSFQNDLFSPRSSSCIDSFQEYLYVWNILALSEGKTEIIEPILNNINEKMSTIERKENFDSYALLLLLKGVCLRNLGDHQEAIACFKTIFEIEKQLPKKSYVPAHAAVEMALTYLRIRNTIEARFWLEKAKHDYDKYLIEAVVHLRVHSATKLLKKIEANEA</sequence>
<gene>
    <name evidence="1" type="ORF">B4U79_00363</name>
</gene>
<reference evidence="1 2" key="1">
    <citation type="journal article" date="2018" name="Gigascience">
        <title>Genomes of trombidid mites reveal novel predicted allergens and laterally-transferred genes associated with secondary metabolism.</title>
        <authorList>
            <person name="Dong X."/>
            <person name="Chaisiri K."/>
            <person name="Xia D."/>
            <person name="Armstrong S.D."/>
            <person name="Fang Y."/>
            <person name="Donnelly M.J."/>
            <person name="Kadowaki T."/>
            <person name="McGarry J.W."/>
            <person name="Darby A.C."/>
            <person name="Makepeace B.L."/>
        </authorList>
    </citation>
    <scope>NUCLEOTIDE SEQUENCE [LARGE SCALE GENOMIC DNA]</scope>
    <source>
        <strain evidence="1">UoL-WK</strain>
    </source>
</reference>
<dbReference type="PANTHER" id="PTHR31859:SF9">
    <property type="entry name" value="TETRATRICOPEPTIDE REPEAT PROTEIN 39B"/>
    <property type="match status" value="1"/>
</dbReference>
<dbReference type="EMBL" id="NCKU01006450">
    <property type="protein sequence ID" value="RWS03488.1"/>
    <property type="molecule type" value="Genomic_DNA"/>
</dbReference>
<name>A0A3S3NX12_9ACAR</name>
<evidence type="ECO:0000313" key="1">
    <source>
        <dbReference type="EMBL" id="RWS03488.1"/>
    </source>
</evidence>
<dbReference type="Proteomes" id="UP000285301">
    <property type="component" value="Unassembled WGS sequence"/>
</dbReference>
<dbReference type="Gene3D" id="1.25.40.10">
    <property type="entry name" value="Tetratricopeptide repeat domain"/>
    <property type="match status" value="1"/>
</dbReference>
<proteinExistence type="predicted"/>
<evidence type="ECO:0000313" key="2">
    <source>
        <dbReference type="Proteomes" id="UP000285301"/>
    </source>
</evidence>
<comment type="caution">
    <text evidence="1">The sequence shown here is derived from an EMBL/GenBank/DDBJ whole genome shotgun (WGS) entry which is preliminary data.</text>
</comment>
<dbReference type="SUPFAM" id="SSF48452">
    <property type="entry name" value="TPR-like"/>
    <property type="match status" value="1"/>
</dbReference>
<dbReference type="InterPro" id="IPR019412">
    <property type="entry name" value="IML2/TPR_39"/>
</dbReference>
<dbReference type="InterPro" id="IPR011990">
    <property type="entry name" value="TPR-like_helical_dom_sf"/>
</dbReference>